<organism evidence="1 2">
    <name type="scientific">Plasmodium falciparum (isolate Camp / Malaysia)</name>
    <dbReference type="NCBI Taxonomy" id="5835"/>
    <lineage>
        <taxon>Eukaryota</taxon>
        <taxon>Sar</taxon>
        <taxon>Alveolata</taxon>
        <taxon>Apicomplexa</taxon>
        <taxon>Aconoidasida</taxon>
        <taxon>Haemosporida</taxon>
        <taxon>Plasmodiidae</taxon>
        <taxon>Plasmodium</taxon>
        <taxon>Plasmodium (Laverania)</taxon>
    </lineage>
</organism>
<reference evidence="1 2" key="2">
    <citation type="submission" date="2013-02" db="EMBL/GenBank/DDBJ databases">
        <title>The Genome Sequence of Plasmodium falciparum CAMP/Malaysia.</title>
        <authorList>
            <consortium name="The Broad Institute Genome Sequencing Platform"/>
            <consortium name="The Broad Institute Genome Sequencing Center for Infectious Disease"/>
            <person name="Neafsey D."/>
            <person name="Cheeseman I."/>
            <person name="Volkman S."/>
            <person name="Adams J."/>
            <person name="Walker B."/>
            <person name="Young S.K."/>
            <person name="Zeng Q."/>
            <person name="Gargeya S."/>
            <person name="Fitzgerald M."/>
            <person name="Haas B."/>
            <person name="Abouelleil A."/>
            <person name="Alvarado L."/>
            <person name="Arachchi H.M."/>
            <person name="Berlin A.M."/>
            <person name="Chapman S.B."/>
            <person name="Dewar J."/>
            <person name="Goldberg J."/>
            <person name="Griggs A."/>
            <person name="Gujja S."/>
            <person name="Hansen M."/>
            <person name="Howarth C."/>
            <person name="Imamovic A."/>
            <person name="Larimer J."/>
            <person name="McCowan C."/>
            <person name="Murphy C."/>
            <person name="Neiman D."/>
            <person name="Pearson M."/>
            <person name="Priest M."/>
            <person name="Roberts A."/>
            <person name="Saif S."/>
            <person name="Shea T."/>
            <person name="Sisk P."/>
            <person name="Sykes S."/>
            <person name="Wortman J."/>
            <person name="Nusbaum C."/>
            <person name="Birren B."/>
        </authorList>
    </citation>
    <scope>NUCLEOTIDE SEQUENCE [LARGE SCALE GENOMIC DNA]</scope>
    <source>
        <strain evidence="1 2">CAMP/Malaysia</strain>
    </source>
</reference>
<gene>
    <name evidence="1" type="ORF">PFMC_02048</name>
</gene>
<reference evidence="1 2" key="1">
    <citation type="submission" date="2013-02" db="EMBL/GenBank/DDBJ databases">
        <title>The Genome Annotation of Plasmodium falciparum CAMP/Malaysia.</title>
        <authorList>
            <consortium name="The Broad Institute Genome Sequencing Platform"/>
            <consortium name="The Broad Institute Genome Sequencing Center for Infectious Disease"/>
            <person name="Neafsey D."/>
            <person name="Hoffman S."/>
            <person name="Volkman S."/>
            <person name="Rosenthal P."/>
            <person name="Walker B."/>
            <person name="Young S.K."/>
            <person name="Zeng Q."/>
            <person name="Gargeya S."/>
            <person name="Fitzgerald M."/>
            <person name="Haas B."/>
            <person name="Abouelleil A."/>
            <person name="Allen A.W."/>
            <person name="Alvarado L."/>
            <person name="Arachchi H.M."/>
            <person name="Berlin A.M."/>
            <person name="Chapman S.B."/>
            <person name="Gainer-Dewar J."/>
            <person name="Goldberg J."/>
            <person name="Griggs A."/>
            <person name="Gujja S."/>
            <person name="Hansen M."/>
            <person name="Howarth C."/>
            <person name="Imamovic A."/>
            <person name="Ireland A."/>
            <person name="Larimer J."/>
            <person name="McCowan C."/>
            <person name="Murphy C."/>
            <person name="Pearson M."/>
            <person name="Poon T.W."/>
            <person name="Priest M."/>
            <person name="Roberts A."/>
            <person name="Saif S."/>
            <person name="Shea T."/>
            <person name="Sisk P."/>
            <person name="Sykes S."/>
            <person name="Wortman J."/>
            <person name="Nusbaum C."/>
            <person name="Birren B."/>
        </authorList>
    </citation>
    <scope>NUCLEOTIDE SEQUENCE [LARGE SCALE GENOMIC DNA]</scope>
    <source>
        <strain evidence="1 2">CAMP/Malaysia</strain>
    </source>
</reference>
<dbReference type="AlphaFoldDB" id="A0A024XB02"/>
<accession>A0A024XB02</accession>
<evidence type="ECO:0000313" key="1">
    <source>
        <dbReference type="EMBL" id="ETW61946.1"/>
    </source>
</evidence>
<sequence>MKYKCMYKQKGINDTKYMNKKNMITKKTCFFKRLLQNLVTYKKKINKKKYKNKNKNKNSNHKIHFYRLFNP</sequence>
<evidence type="ECO:0000313" key="2">
    <source>
        <dbReference type="Proteomes" id="UP000030694"/>
    </source>
</evidence>
<name>A0A024XB02_PLAFC</name>
<protein>
    <submittedName>
        <fullName evidence="1">Uncharacterized protein</fullName>
    </submittedName>
</protein>
<proteinExistence type="predicted"/>
<dbReference type="EMBL" id="KI927509">
    <property type="protein sequence ID" value="ETW61946.1"/>
    <property type="molecule type" value="Genomic_DNA"/>
</dbReference>
<dbReference type="Proteomes" id="UP000030694">
    <property type="component" value="Unassembled WGS sequence"/>
</dbReference>